<dbReference type="STRING" id="429701.A0A2G9GAW7"/>
<sequence length="524" mass="57736">MTSRSLQLLEKCKNINQLKQAHALVITSGLGGNSFALSRILAFCSNPFHGSLSYGHKIFEQIKNPTICICNTMIKAFLLKDETFQATEVYKLILRHGLFPDNYTLPYALKACEKMKNLDLGGTVHGYGVKTGLVFDNFVGNALIVMYCSFDDMGAAKRAFDEISCRCVVSSTVLISGYAKKGEVYLARLVFDEAPVKDRGIWGAMISGYVQNNCFKEGLKLFRLMQLSGIKPDEASFVSILCACAHLGSLEIGKWIHRYVEKIKMGISVKLGTALIDMYAKCGCLDMAEKVFDEMPQRDVICFNTMISGYAMNGNGEKALKLFNEMQRSGIRPDNVTFLSLFTACSYSDMAQEGLNLLHIMCNVYNIEPKSEHYGCIINLLCQGRLIEEANSIVQKMPVSGAACEEAVAWRALLSACCSYGDVELAEAAAERVVKLERHSGAYVLLSNAYATAGRYGEARSLRKMMRSIGIEKVPGCSSVEINGVVHEFIAGEKTHLEIDEVCGLLEGIKRQYDSSECDLGGVL</sequence>
<dbReference type="FunFam" id="1.25.40.10:FF:000184">
    <property type="entry name" value="Pentatricopeptide repeat-containing protein, chloroplastic"/>
    <property type="match status" value="1"/>
</dbReference>
<name>A0A2G9GAW7_9LAMI</name>
<feature type="repeat" description="PPR" evidence="2">
    <location>
        <begin position="198"/>
        <end position="232"/>
    </location>
</feature>
<dbReference type="PANTHER" id="PTHR47926:SF352">
    <property type="entry name" value="REPEAT-CONTAINING PROTEIN, PUTATIVE-RELATED"/>
    <property type="match status" value="1"/>
</dbReference>
<organism evidence="3 4">
    <name type="scientific">Handroanthus impetiginosus</name>
    <dbReference type="NCBI Taxonomy" id="429701"/>
    <lineage>
        <taxon>Eukaryota</taxon>
        <taxon>Viridiplantae</taxon>
        <taxon>Streptophyta</taxon>
        <taxon>Embryophyta</taxon>
        <taxon>Tracheophyta</taxon>
        <taxon>Spermatophyta</taxon>
        <taxon>Magnoliopsida</taxon>
        <taxon>eudicotyledons</taxon>
        <taxon>Gunneridae</taxon>
        <taxon>Pentapetalae</taxon>
        <taxon>asterids</taxon>
        <taxon>lamiids</taxon>
        <taxon>Lamiales</taxon>
        <taxon>Bignoniaceae</taxon>
        <taxon>Crescentiina</taxon>
        <taxon>Tabebuia alliance</taxon>
        <taxon>Handroanthus</taxon>
    </lineage>
</organism>
<dbReference type="OrthoDB" id="185373at2759"/>
<dbReference type="NCBIfam" id="TIGR00756">
    <property type="entry name" value="PPR"/>
    <property type="match status" value="3"/>
</dbReference>
<dbReference type="FunFam" id="1.25.40.10:FF:000348">
    <property type="entry name" value="Pentatricopeptide repeat-containing protein chloroplastic"/>
    <property type="match status" value="1"/>
</dbReference>
<dbReference type="InterPro" id="IPR046848">
    <property type="entry name" value="E_motif"/>
</dbReference>
<gene>
    <name evidence="3" type="ORF">CDL12_25021</name>
</gene>
<dbReference type="Pfam" id="PF20431">
    <property type="entry name" value="E_motif"/>
    <property type="match status" value="1"/>
</dbReference>
<dbReference type="Pfam" id="PF13041">
    <property type="entry name" value="PPR_2"/>
    <property type="match status" value="2"/>
</dbReference>
<keyword evidence="1" id="KW-0677">Repeat</keyword>
<keyword evidence="4" id="KW-1185">Reference proteome</keyword>
<dbReference type="PROSITE" id="PS51375">
    <property type="entry name" value="PPR"/>
    <property type="match status" value="2"/>
</dbReference>
<feature type="repeat" description="PPR" evidence="2">
    <location>
        <begin position="299"/>
        <end position="333"/>
    </location>
</feature>
<dbReference type="GO" id="GO:0003723">
    <property type="term" value="F:RNA binding"/>
    <property type="evidence" value="ECO:0007669"/>
    <property type="project" value="InterPro"/>
</dbReference>
<comment type="caution">
    <text evidence="3">The sequence shown here is derived from an EMBL/GenBank/DDBJ whole genome shotgun (WGS) entry which is preliminary data.</text>
</comment>
<dbReference type="SUPFAM" id="SSF48452">
    <property type="entry name" value="TPR-like"/>
    <property type="match status" value="1"/>
</dbReference>
<accession>A0A2G9GAW7</accession>
<evidence type="ECO:0000256" key="2">
    <source>
        <dbReference type="PROSITE-ProRule" id="PRU00708"/>
    </source>
</evidence>
<evidence type="ECO:0000256" key="1">
    <source>
        <dbReference type="ARBA" id="ARBA00022737"/>
    </source>
</evidence>
<dbReference type="InterPro" id="IPR046960">
    <property type="entry name" value="PPR_At4g14850-like_plant"/>
</dbReference>
<protein>
    <submittedName>
        <fullName evidence="3">Uncharacterized protein</fullName>
    </submittedName>
</protein>
<dbReference type="AlphaFoldDB" id="A0A2G9GAW7"/>
<dbReference type="InterPro" id="IPR011990">
    <property type="entry name" value="TPR-like_helical_dom_sf"/>
</dbReference>
<dbReference type="PANTHER" id="PTHR47926">
    <property type="entry name" value="PENTATRICOPEPTIDE REPEAT-CONTAINING PROTEIN"/>
    <property type="match status" value="1"/>
</dbReference>
<evidence type="ECO:0000313" key="3">
    <source>
        <dbReference type="EMBL" id="PIN02458.1"/>
    </source>
</evidence>
<reference evidence="4" key="1">
    <citation type="journal article" date="2018" name="Gigascience">
        <title>Genome assembly of the Pink Ipe (Handroanthus impetiginosus, Bignoniaceae), a highly valued, ecologically keystone Neotropical timber forest tree.</title>
        <authorList>
            <person name="Silva-Junior O.B."/>
            <person name="Grattapaglia D."/>
            <person name="Novaes E."/>
            <person name="Collevatti R.G."/>
        </authorList>
    </citation>
    <scope>NUCLEOTIDE SEQUENCE [LARGE SCALE GENOMIC DNA]</scope>
    <source>
        <strain evidence="4">cv. UFG-1</strain>
    </source>
</reference>
<dbReference type="Gene3D" id="1.25.40.10">
    <property type="entry name" value="Tetratricopeptide repeat domain"/>
    <property type="match status" value="4"/>
</dbReference>
<dbReference type="EMBL" id="NKXS01005911">
    <property type="protein sequence ID" value="PIN02458.1"/>
    <property type="molecule type" value="Genomic_DNA"/>
</dbReference>
<dbReference type="InterPro" id="IPR002885">
    <property type="entry name" value="PPR_rpt"/>
</dbReference>
<dbReference type="Proteomes" id="UP000231279">
    <property type="component" value="Unassembled WGS sequence"/>
</dbReference>
<dbReference type="Pfam" id="PF01535">
    <property type="entry name" value="PPR"/>
    <property type="match status" value="2"/>
</dbReference>
<proteinExistence type="predicted"/>
<dbReference type="GO" id="GO:0009451">
    <property type="term" value="P:RNA modification"/>
    <property type="evidence" value="ECO:0007669"/>
    <property type="project" value="InterPro"/>
</dbReference>
<evidence type="ECO:0000313" key="4">
    <source>
        <dbReference type="Proteomes" id="UP000231279"/>
    </source>
</evidence>